<keyword evidence="12 13" id="KW-0961">Cell wall biogenesis/degradation</keyword>
<proteinExistence type="inferred from homology"/>
<comment type="similarity">
    <text evidence="3 13">Belongs to the D-alanine--D-alanine ligase family.</text>
</comment>
<keyword evidence="10 13" id="KW-0573">Peptidoglycan synthesis</keyword>
<dbReference type="Proteomes" id="UP001500945">
    <property type="component" value="Unassembled WGS sequence"/>
</dbReference>
<comment type="caution">
    <text evidence="16">The sequence shown here is derived from an EMBL/GenBank/DDBJ whole genome shotgun (WGS) entry which is preliminary data.</text>
</comment>
<evidence type="ECO:0000256" key="6">
    <source>
        <dbReference type="ARBA" id="ARBA00022741"/>
    </source>
</evidence>
<evidence type="ECO:0000256" key="2">
    <source>
        <dbReference type="ARBA" id="ARBA00001946"/>
    </source>
</evidence>
<dbReference type="Gene3D" id="3.30.470.20">
    <property type="entry name" value="ATP-grasp fold, B domain"/>
    <property type="match status" value="1"/>
</dbReference>
<keyword evidence="4 13" id="KW-0436">Ligase</keyword>
<accession>A0ABP8K6M7</accession>
<evidence type="ECO:0000256" key="7">
    <source>
        <dbReference type="ARBA" id="ARBA00022840"/>
    </source>
</evidence>
<dbReference type="GO" id="GO:0016874">
    <property type="term" value="F:ligase activity"/>
    <property type="evidence" value="ECO:0007669"/>
    <property type="project" value="UniProtKB-KW"/>
</dbReference>
<keyword evidence="9 13" id="KW-0133">Cell shape</keyword>
<dbReference type="InterPro" id="IPR016185">
    <property type="entry name" value="PreATP-grasp_dom_sf"/>
</dbReference>
<gene>
    <name evidence="13" type="primary">ddl</name>
    <name evidence="16" type="ORF">GCM10023168_10270</name>
</gene>
<dbReference type="InterPro" id="IPR005905">
    <property type="entry name" value="D_ala_D_ala"/>
</dbReference>
<evidence type="ECO:0000313" key="17">
    <source>
        <dbReference type="Proteomes" id="UP001500945"/>
    </source>
</evidence>
<comment type="function">
    <text evidence="13">Cell wall formation.</text>
</comment>
<dbReference type="SUPFAM" id="SSF52440">
    <property type="entry name" value="PreATP-grasp domain"/>
    <property type="match status" value="1"/>
</dbReference>
<protein>
    <recommendedName>
        <fullName evidence="13">D-alanine--D-alanine ligase</fullName>
        <ecNumber evidence="13">6.3.2.4</ecNumber>
    </recommendedName>
    <alternativeName>
        <fullName evidence="13">D-Ala-D-Ala ligase</fullName>
    </alternativeName>
    <alternativeName>
        <fullName evidence="13">D-alanylalanine synthetase</fullName>
    </alternativeName>
</protein>
<evidence type="ECO:0000256" key="3">
    <source>
        <dbReference type="ARBA" id="ARBA00010871"/>
    </source>
</evidence>
<dbReference type="Pfam" id="PF01820">
    <property type="entry name" value="Dala_Dala_lig_N"/>
    <property type="match status" value="1"/>
</dbReference>
<dbReference type="PROSITE" id="PS00843">
    <property type="entry name" value="DALA_DALA_LIGASE_1"/>
    <property type="match status" value="1"/>
</dbReference>
<evidence type="ECO:0000313" key="16">
    <source>
        <dbReference type="EMBL" id="GAA4401054.1"/>
    </source>
</evidence>
<evidence type="ECO:0000256" key="4">
    <source>
        <dbReference type="ARBA" id="ARBA00022598"/>
    </source>
</evidence>
<dbReference type="SUPFAM" id="SSF56059">
    <property type="entry name" value="Glutathione synthetase ATP-binding domain-like"/>
    <property type="match status" value="1"/>
</dbReference>
<comment type="catalytic activity">
    <reaction evidence="13">
        <text>2 D-alanine + ATP = D-alanyl-D-alanine + ADP + phosphate + H(+)</text>
        <dbReference type="Rhea" id="RHEA:11224"/>
        <dbReference type="ChEBI" id="CHEBI:15378"/>
        <dbReference type="ChEBI" id="CHEBI:30616"/>
        <dbReference type="ChEBI" id="CHEBI:43474"/>
        <dbReference type="ChEBI" id="CHEBI:57416"/>
        <dbReference type="ChEBI" id="CHEBI:57822"/>
        <dbReference type="ChEBI" id="CHEBI:456216"/>
        <dbReference type="EC" id="6.3.2.4"/>
    </reaction>
</comment>
<evidence type="ECO:0000256" key="9">
    <source>
        <dbReference type="ARBA" id="ARBA00022960"/>
    </source>
</evidence>
<keyword evidence="6 14" id="KW-0547">Nucleotide-binding</keyword>
<keyword evidence="13" id="KW-0963">Cytoplasm</keyword>
<evidence type="ECO:0000256" key="13">
    <source>
        <dbReference type="HAMAP-Rule" id="MF_00047"/>
    </source>
</evidence>
<dbReference type="PANTHER" id="PTHR23132:SF25">
    <property type="entry name" value="D-ALANINE--D-ALANINE LIGASE A"/>
    <property type="match status" value="1"/>
</dbReference>
<dbReference type="NCBIfam" id="TIGR01205">
    <property type="entry name" value="D_ala_D_alaTIGR"/>
    <property type="match status" value="1"/>
</dbReference>
<dbReference type="Gene3D" id="3.40.50.20">
    <property type="match status" value="1"/>
</dbReference>
<comment type="subcellular location">
    <subcellularLocation>
        <location evidence="13">Cytoplasm</location>
    </subcellularLocation>
</comment>
<evidence type="ECO:0000256" key="12">
    <source>
        <dbReference type="ARBA" id="ARBA00023316"/>
    </source>
</evidence>
<keyword evidence="17" id="KW-1185">Reference proteome</keyword>
<evidence type="ECO:0000256" key="5">
    <source>
        <dbReference type="ARBA" id="ARBA00022723"/>
    </source>
</evidence>
<comment type="cofactor">
    <cofactor evidence="2">
        <name>Mg(2+)</name>
        <dbReference type="ChEBI" id="CHEBI:18420"/>
    </cofactor>
</comment>
<comment type="cofactor">
    <cofactor evidence="1">
        <name>Mn(2+)</name>
        <dbReference type="ChEBI" id="CHEBI:29035"/>
    </cofactor>
</comment>
<dbReference type="PROSITE" id="PS00844">
    <property type="entry name" value="DALA_DALA_LIGASE_2"/>
    <property type="match status" value="1"/>
</dbReference>
<name>A0ABP8K6M7_9MICO</name>
<evidence type="ECO:0000256" key="1">
    <source>
        <dbReference type="ARBA" id="ARBA00001936"/>
    </source>
</evidence>
<dbReference type="Pfam" id="PF07478">
    <property type="entry name" value="Dala_Dala_lig_C"/>
    <property type="match status" value="1"/>
</dbReference>
<reference evidence="17" key="1">
    <citation type="journal article" date="2019" name="Int. J. Syst. Evol. Microbiol.">
        <title>The Global Catalogue of Microorganisms (GCM) 10K type strain sequencing project: providing services to taxonomists for standard genome sequencing and annotation.</title>
        <authorList>
            <consortium name="The Broad Institute Genomics Platform"/>
            <consortium name="The Broad Institute Genome Sequencing Center for Infectious Disease"/>
            <person name="Wu L."/>
            <person name="Ma J."/>
        </authorList>
    </citation>
    <scope>NUCLEOTIDE SEQUENCE [LARGE SCALE GENOMIC DNA]</scope>
    <source>
        <strain evidence="17">JCM 17809</strain>
    </source>
</reference>
<keyword evidence="5" id="KW-0479">Metal-binding</keyword>
<keyword evidence="7 14" id="KW-0067">ATP-binding</keyword>
<evidence type="ECO:0000256" key="10">
    <source>
        <dbReference type="ARBA" id="ARBA00022984"/>
    </source>
</evidence>
<organism evidence="16 17">
    <name type="scientific">Fodinibacter luteus</name>
    <dbReference type="NCBI Taxonomy" id="552064"/>
    <lineage>
        <taxon>Bacteria</taxon>
        <taxon>Bacillati</taxon>
        <taxon>Actinomycetota</taxon>
        <taxon>Actinomycetes</taxon>
        <taxon>Micrococcales</taxon>
        <taxon>Intrasporangiaceae</taxon>
        <taxon>Fodinibacter (ex Wang et al. 2009)</taxon>
    </lineage>
</organism>
<sequence>MLEALDRDRYDVVPVGIARDGHWVLAPDDPEALRLATGHVPEVDTAAPSVILPTSATDRTLSVHEAGQPPRTLGEVDVVFPLLHGPFGEDGTIQGLLDLADVRYVGSGVTASAAMMDKHVMKVLLAASGLPIGPYVVITDKEWRRDPAAAMDAVHGLSWPVFVKPARAGSSMGITKVSEPQALEAAIEAAREHDPKVVVEAAVFGREIECGVLEGRGTDPTRTSVVGECIVVQNHEFYDFDAKYLAAGDVRLDCPADVPDAVADRIREMAALAFDVAGCEGLARVDFFLTDDGDVLVNEVNTMPGFTPSSMYPRMWAASGMSYPELIDELIGLALERRTGLR</sequence>
<dbReference type="EMBL" id="BAABGM010000007">
    <property type="protein sequence ID" value="GAA4401054.1"/>
    <property type="molecule type" value="Genomic_DNA"/>
</dbReference>
<dbReference type="InterPro" id="IPR011127">
    <property type="entry name" value="Dala_Dala_lig_N"/>
</dbReference>
<dbReference type="NCBIfam" id="NF002528">
    <property type="entry name" value="PRK01966.1-4"/>
    <property type="match status" value="1"/>
</dbReference>
<feature type="domain" description="ATP-grasp" evidence="15">
    <location>
        <begin position="122"/>
        <end position="332"/>
    </location>
</feature>
<dbReference type="PANTHER" id="PTHR23132">
    <property type="entry name" value="D-ALANINE--D-ALANINE LIGASE"/>
    <property type="match status" value="1"/>
</dbReference>
<evidence type="ECO:0000256" key="11">
    <source>
        <dbReference type="ARBA" id="ARBA00023211"/>
    </source>
</evidence>
<dbReference type="EC" id="6.3.2.4" evidence="13"/>
<keyword evidence="8" id="KW-0460">Magnesium</keyword>
<dbReference type="InterPro" id="IPR011095">
    <property type="entry name" value="Dala_Dala_lig_C"/>
</dbReference>
<comment type="pathway">
    <text evidence="13">Cell wall biogenesis; peptidoglycan biosynthesis.</text>
</comment>
<dbReference type="InterPro" id="IPR013815">
    <property type="entry name" value="ATP_grasp_subdomain_1"/>
</dbReference>
<evidence type="ECO:0000256" key="8">
    <source>
        <dbReference type="ARBA" id="ARBA00022842"/>
    </source>
</evidence>
<dbReference type="PIRSF" id="PIRSF039102">
    <property type="entry name" value="Ddl/VanB"/>
    <property type="match status" value="1"/>
</dbReference>
<dbReference type="HAMAP" id="MF_00047">
    <property type="entry name" value="Dala_Dala_lig"/>
    <property type="match status" value="1"/>
</dbReference>
<dbReference type="PROSITE" id="PS50975">
    <property type="entry name" value="ATP_GRASP"/>
    <property type="match status" value="1"/>
</dbReference>
<evidence type="ECO:0000259" key="15">
    <source>
        <dbReference type="PROSITE" id="PS50975"/>
    </source>
</evidence>
<keyword evidence="11" id="KW-0464">Manganese</keyword>
<dbReference type="InterPro" id="IPR011761">
    <property type="entry name" value="ATP-grasp"/>
</dbReference>
<dbReference type="InterPro" id="IPR000291">
    <property type="entry name" value="D-Ala_lig_Van_CS"/>
</dbReference>
<dbReference type="Gene3D" id="3.30.1490.20">
    <property type="entry name" value="ATP-grasp fold, A domain"/>
    <property type="match status" value="1"/>
</dbReference>
<evidence type="ECO:0000256" key="14">
    <source>
        <dbReference type="PROSITE-ProRule" id="PRU00409"/>
    </source>
</evidence>